<evidence type="ECO:0000313" key="2">
    <source>
        <dbReference type="Proteomes" id="UP000251166"/>
    </source>
</evidence>
<dbReference type="AlphaFoldDB" id="A0A2Z4YR94"/>
<dbReference type="Proteomes" id="UP000251166">
    <property type="component" value="Plasmid unnamed3"/>
</dbReference>
<geneLocation type="plasmid" evidence="1 2">
    <name>unnamed3</name>
</geneLocation>
<protein>
    <submittedName>
        <fullName evidence="1">Uncharacterized protein</fullName>
    </submittedName>
</protein>
<dbReference type="EMBL" id="CP030763">
    <property type="protein sequence ID" value="AXA43920.1"/>
    <property type="molecule type" value="Genomic_DNA"/>
</dbReference>
<accession>A0A2Z4YR94</accession>
<organism evidence="1 2">
    <name type="scientific">Rhizobium leguminosarum</name>
    <dbReference type="NCBI Taxonomy" id="384"/>
    <lineage>
        <taxon>Bacteria</taxon>
        <taxon>Pseudomonadati</taxon>
        <taxon>Pseudomonadota</taxon>
        <taxon>Alphaproteobacteria</taxon>
        <taxon>Hyphomicrobiales</taxon>
        <taxon>Rhizobiaceae</taxon>
        <taxon>Rhizobium/Agrobacterium group</taxon>
        <taxon>Rhizobium</taxon>
    </lineage>
</organism>
<reference evidence="1 2" key="1">
    <citation type="submission" date="2018-07" db="EMBL/GenBank/DDBJ databases">
        <title>Rhizobium leguminosarum strain:ATCC 14479 Genome sequencing and assembly.</title>
        <authorList>
            <person name="Chakraborty R."/>
        </authorList>
    </citation>
    <scope>NUCLEOTIDE SEQUENCE [LARGE SCALE GENOMIC DNA]</scope>
    <source>
        <strain evidence="1 2">ATCC 14479</strain>
        <plasmid evidence="2">Plasmid unnamed3</plasmid>
    </source>
</reference>
<keyword evidence="1" id="KW-0614">Plasmid</keyword>
<evidence type="ECO:0000313" key="1">
    <source>
        <dbReference type="EMBL" id="AXA43920.1"/>
    </source>
</evidence>
<proteinExistence type="predicted"/>
<name>A0A2Z4YR94_RHILE</name>
<gene>
    <name evidence="1" type="ORF">DLJ82_5949</name>
</gene>
<sequence length="46" mass="5026">MLADQSGGGTDRAILLSGHHLLPARVRQIQEYIARDLDRPLAISLS</sequence>